<dbReference type="GO" id="GO:0005789">
    <property type="term" value="C:endoplasmic reticulum membrane"/>
    <property type="evidence" value="ECO:0007669"/>
    <property type="project" value="UniProtKB-SubCell"/>
</dbReference>
<dbReference type="Gene3D" id="1.20.5.110">
    <property type="match status" value="1"/>
</dbReference>
<dbReference type="PANTHER" id="PTHR21230">
    <property type="entry name" value="VESICLE TRANSPORT V-SNARE PROTEIN VTI1-RELATED"/>
    <property type="match status" value="1"/>
</dbReference>
<evidence type="ECO:0000256" key="7">
    <source>
        <dbReference type="ARBA" id="ARBA00022989"/>
    </source>
</evidence>
<gene>
    <name evidence="15" type="primary">Piso0_002861</name>
    <name evidence="15" type="ORF">GNLVRS01_PISO0J21195g</name>
</gene>
<evidence type="ECO:0000256" key="6">
    <source>
        <dbReference type="ARBA" id="ARBA00022927"/>
    </source>
</evidence>
<keyword evidence="7 14" id="KW-1133">Transmembrane helix</keyword>
<evidence type="ECO:0000256" key="3">
    <source>
        <dbReference type="ARBA" id="ARBA00022448"/>
    </source>
</evidence>
<evidence type="ECO:0000256" key="5">
    <source>
        <dbReference type="ARBA" id="ARBA00022892"/>
    </source>
</evidence>
<evidence type="ECO:0000256" key="1">
    <source>
        <dbReference type="ARBA" id="ARBA00004163"/>
    </source>
</evidence>
<evidence type="ECO:0000256" key="10">
    <source>
        <dbReference type="ARBA" id="ARBA00037983"/>
    </source>
</evidence>
<dbReference type="GO" id="GO:0000149">
    <property type="term" value="F:SNARE binding"/>
    <property type="evidence" value="ECO:0007669"/>
    <property type="project" value="TreeGrafter"/>
</dbReference>
<dbReference type="GO" id="GO:0000139">
    <property type="term" value="C:Golgi membrane"/>
    <property type="evidence" value="ECO:0007669"/>
    <property type="project" value="UniProtKB-SubCell"/>
</dbReference>
<dbReference type="EMBL" id="FO082050">
    <property type="protein sequence ID" value="CCE83085.1"/>
    <property type="molecule type" value="Genomic_DNA"/>
</dbReference>
<dbReference type="GO" id="GO:0006888">
    <property type="term" value="P:endoplasmic reticulum to Golgi vesicle-mediated transport"/>
    <property type="evidence" value="ECO:0007669"/>
    <property type="project" value="TreeGrafter"/>
</dbReference>
<evidence type="ECO:0000256" key="4">
    <source>
        <dbReference type="ARBA" id="ARBA00022692"/>
    </source>
</evidence>
<dbReference type="GO" id="GO:0012507">
    <property type="term" value="C:ER to Golgi transport vesicle membrane"/>
    <property type="evidence" value="ECO:0007669"/>
    <property type="project" value="TreeGrafter"/>
</dbReference>
<keyword evidence="3 12" id="KW-0813">Transport</keyword>
<dbReference type="GO" id="GO:0015031">
    <property type="term" value="P:protein transport"/>
    <property type="evidence" value="ECO:0007669"/>
    <property type="project" value="UniProtKB-KW"/>
</dbReference>
<dbReference type="GO" id="GO:0005484">
    <property type="term" value="F:SNAP receptor activity"/>
    <property type="evidence" value="ECO:0007669"/>
    <property type="project" value="InterPro"/>
</dbReference>
<evidence type="ECO:0000256" key="14">
    <source>
        <dbReference type="SAM" id="Phobius"/>
    </source>
</evidence>
<keyword evidence="9 12" id="KW-0472">Membrane</keyword>
<dbReference type="Proteomes" id="UP000005222">
    <property type="component" value="Chromosome J"/>
</dbReference>
<keyword evidence="5" id="KW-0931">ER-Golgi transport</keyword>
<dbReference type="InParanoid" id="G8YDQ4"/>
<sequence>MNSLYNHGIKQTQLLTKDLATFEKNLSTSPLSLQGSITTSLNSFRKTVKEYGDLINQNLHDEQSQKHETRLDRFKTDLKNFSDKFDELKKRRDELIQDNNRQELLGRRNAASSHKSENPYESNQGIGQQQSLSASESLYNERGSLGRSTQQLDQILEMGQQALEDIVDQNETLRKLHATFSQSLMTLGVSQGTIRKIEHRARQDKWIFWIAFLLTMVCFWYILKLFR</sequence>
<accession>G8YDQ4</accession>
<evidence type="ECO:0000256" key="13">
    <source>
        <dbReference type="SAM" id="MobiDB-lite"/>
    </source>
</evidence>
<protein>
    <recommendedName>
        <fullName evidence="11 12">Protein transport protein BOS1</fullName>
    </recommendedName>
</protein>
<dbReference type="PIRSF" id="PIRSF028865">
    <property type="entry name" value="Membrin-2"/>
    <property type="match status" value="1"/>
</dbReference>
<evidence type="ECO:0000256" key="12">
    <source>
        <dbReference type="PIRNR" id="PIRNR028865"/>
    </source>
</evidence>
<dbReference type="STRING" id="559304.G8YDQ4"/>
<name>G8YDQ4_PICSO</name>
<evidence type="ECO:0000313" key="15">
    <source>
        <dbReference type="EMBL" id="CCE83085.1"/>
    </source>
</evidence>
<feature type="region of interest" description="Disordered" evidence="13">
    <location>
        <begin position="99"/>
        <end position="133"/>
    </location>
</feature>
<dbReference type="InterPro" id="IPR027027">
    <property type="entry name" value="GOSR2/Membrin/Bos1"/>
</dbReference>
<dbReference type="GO" id="GO:0006906">
    <property type="term" value="P:vesicle fusion"/>
    <property type="evidence" value="ECO:0007669"/>
    <property type="project" value="TreeGrafter"/>
</dbReference>
<feature type="transmembrane region" description="Helical" evidence="14">
    <location>
        <begin position="206"/>
        <end position="223"/>
    </location>
</feature>
<comment type="similarity">
    <text evidence="10 12">Belongs to the BOS1 family.</text>
</comment>
<evidence type="ECO:0000256" key="9">
    <source>
        <dbReference type="ARBA" id="ARBA00023136"/>
    </source>
</evidence>
<dbReference type="FunCoup" id="G8YDQ4">
    <property type="interactions" value="109"/>
</dbReference>
<keyword evidence="8" id="KW-0333">Golgi apparatus</keyword>
<keyword evidence="6 12" id="KW-0653">Protein transport</keyword>
<evidence type="ECO:0000256" key="11">
    <source>
        <dbReference type="ARBA" id="ARBA00040957"/>
    </source>
</evidence>
<keyword evidence="16" id="KW-1185">Reference proteome</keyword>
<evidence type="ECO:0000313" key="16">
    <source>
        <dbReference type="Proteomes" id="UP000005222"/>
    </source>
</evidence>
<dbReference type="OrthoDB" id="158360at2759"/>
<dbReference type="OMA" id="FCWLVIH"/>
<comment type="function">
    <text evidence="12">SNARE required for protein transport between the ER and the Golgi complex.</text>
</comment>
<dbReference type="Pfam" id="PF12352">
    <property type="entry name" value="V-SNARE_C"/>
    <property type="match status" value="1"/>
</dbReference>
<proteinExistence type="inferred from homology"/>
<comment type="subcellular location">
    <subcellularLocation>
        <location evidence="1">Endoplasmic reticulum membrane</location>
        <topology evidence="1">Single-pass type IV membrane protein</topology>
    </subcellularLocation>
    <subcellularLocation>
        <location evidence="2">Golgi apparatus membrane</location>
        <topology evidence="2">Single-pass type IV membrane protein</topology>
    </subcellularLocation>
</comment>
<evidence type="ECO:0000256" key="8">
    <source>
        <dbReference type="ARBA" id="ARBA00023034"/>
    </source>
</evidence>
<dbReference type="GO" id="GO:0031201">
    <property type="term" value="C:SNARE complex"/>
    <property type="evidence" value="ECO:0007669"/>
    <property type="project" value="TreeGrafter"/>
</dbReference>
<dbReference type="GO" id="GO:0031902">
    <property type="term" value="C:late endosome membrane"/>
    <property type="evidence" value="ECO:0007669"/>
    <property type="project" value="TreeGrafter"/>
</dbReference>
<feature type="compositionally biased region" description="Polar residues" evidence="13">
    <location>
        <begin position="119"/>
        <end position="133"/>
    </location>
</feature>
<keyword evidence="4 14" id="KW-0812">Transmembrane</keyword>
<evidence type="ECO:0000256" key="2">
    <source>
        <dbReference type="ARBA" id="ARBA00004409"/>
    </source>
</evidence>
<dbReference type="PANTHER" id="PTHR21230:SF1">
    <property type="entry name" value="GOLGI SNAP RECEPTOR COMPLEX MEMBER 2"/>
    <property type="match status" value="1"/>
</dbReference>
<dbReference type="HOGENOM" id="CLU_078260_1_0_1"/>
<dbReference type="AlphaFoldDB" id="G8YDQ4"/>
<reference evidence="15 16" key="1">
    <citation type="journal article" date="2012" name="G3 (Bethesda)">
        <title>Pichia sorbitophila, an interspecies yeast hybrid reveals early steps of genome resolution following polyploidization.</title>
        <authorList>
            <person name="Leh Louis V."/>
            <person name="Despons L."/>
            <person name="Friedrich A."/>
            <person name="Martin T."/>
            <person name="Durrens P."/>
            <person name="Casaregola S."/>
            <person name="Neuveglise C."/>
            <person name="Fairhead C."/>
            <person name="Marck C."/>
            <person name="Cruz J.A."/>
            <person name="Straub M.L."/>
            <person name="Kugler V."/>
            <person name="Sacerdot C."/>
            <person name="Uzunov Z."/>
            <person name="Thierry A."/>
            <person name="Weiss S."/>
            <person name="Bleykasten C."/>
            <person name="De Montigny J."/>
            <person name="Jacques N."/>
            <person name="Jung P."/>
            <person name="Lemaire M."/>
            <person name="Mallet S."/>
            <person name="Morel G."/>
            <person name="Richard G.F."/>
            <person name="Sarkar A."/>
            <person name="Savel G."/>
            <person name="Schacherer J."/>
            <person name="Seret M.L."/>
            <person name="Talla E."/>
            <person name="Samson G."/>
            <person name="Jubin C."/>
            <person name="Poulain J."/>
            <person name="Vacherie B."/>
            <person name="Barbe V."/>
            <person name="Pelletier E."/>
            <person name="Sherman D.J."/>
            <person name="Westhof E."/>
            <person name="Weissenbach J."/>
            <person name="Baret P.V."/>
            <person name="Wincker P."/>
            <person name="Gaillardin C."/>
            <person name="Dujon B."/>
            <person name="Souciet J.L."/>
        </authorList>
    </citation>
    <scope>NUCLEOTIDE SEQUENCE [LARGE SCALE GENOMIC DNA]</scope>
    <source>
        <strain evidence="16">ATCC MYA-4447 / BCRC 22081 / CBS 7064 / NBRC 10061 / NRRL Y-12695</strain>
    </source>
</reference>
<organism evidence="15 16">
    <name type="scientific">Pichia sorbitophila (strain ATCC MYA-4447 / BCRC 22081 / CBS 7064 / NBRC 10061 / NRRL Y-12695)</name>
    <name type="common">Hybrid yeast</name>
    <dbReference type="NCBI Taxonomy" id="559304"/>
    <lineage>
        <taxon>Eukaryota</taxon>
        <taxon>Fungi</taxon>
        <taxon>Dikarya</taxon>
        <taxon>Ascomycota</taxon>
        <taxon>Saccharomycotina</taxon>
        <taxon>Pichiomycetes</taxon>
        <taxon>Debaryomycetaceae</taxon>
        <taxon>Millerozyma</taxon>
    </lineage>
</organism>
<dbReference type="eggNOG" id="KOG3251">
    <property type="taxonomic scope" value="Eukaryota"/>
</dbReference>